<dbReference type="STRING" id="34508.A0A4V5ZXZ3"/>
<name>A0A4V5ZXZ3_STECR</name>
<dbReference type="EMBL" id="AZBU02000011">
    <property type="protein sequence ID" value="TKR60935.1"/>
    <property type="molecule type" value="Genomic_DNA"/>
</dbReference>
<organism evidence="2 3">
    <name type="scientific">Steinernema carpocapsae</name>
    <name type="common">Entomopathogenic nematode</name>
    <dbReference type="NCBI Taxonomy" id="34508"/>
    <lineage>
        <taxon>Eukaryota</taxon>
        <taxon>Metazoa</taxon>
        <taxon>Ecdysozoa</taxon>
        <taxon>Nematoda</taxon>
        <taxon>Chromadorea</taxon>
        <taxon>Rhabditida</taxon>
        <taxon>Tylenchina</taxon>
        <taxon>Panagrolaimomorpha</taxon>
        <taxon>Strongyloidoidea</taxon>
        <taxon>Steinernematidae</taxon>
        <taxon>Steinernema</taxon>
    </lineage>
</organism>
<reference evidence="2 3" key="1">
    <citation type="journal article" date="2015" name="Genome Biol.">
        <title>Comparative genomics of Steinernema reveals deeply conserved gene regulatory networks.</title>
        <authorList>
            <person name="Dillman A.R."/>
            <person name="Macchietto M."/>
            <person name="Porter C.F."/>
            <person name="Rogers A."/>
            <person name="Williams B."/>
            <person name="Antoshechkin I."/>
            <person name="Lee M.M."/>
            <person name="Goodwin Z."/>
            <person name="Lu X."/>
            <person name="Lewis E.E."/>
            <person name="Goodrich-Blair H."/>
            <person name="Stock S.P."/>
            <person name="Adams B.J."/>
            <person name="Sternberg P.W."/>
            <person name="Mortazavi A."/>
        </authorList>
    </citation>
    <scope>NUCLEOTIDE SEQUENCE [LARGE SCALE GENOMIC DNA]</scope>
    <source>
        <strain evidence="2 3">ALL</strain>
    </source>
</reference>
<evidence type="ECO:0000256" key="1">
    <source>
        <dbReference type="SAM" id="MobiDB-lite"/>
    </source>
</evidence>
<sequence length="103" mass="11511">MTEEDIRQRFLEGVRNVAAISLAIGRPTLAAAPHMVANGSRTLWPSPPKPTLSSRRLSRSRNSSPTLRSLPLPLLPSPRLLLLKPRRPRSKKRQSPTRLGLFD</sequence>
<feature type="compositionally biased region" description="Low complexity" evidence="1">
    <location>
        <begin position="51"/>
        <end position="83"/>
    </location>
</feature>
<accession>A0A4V5ZXZ3</accession>
<reference evidence="2 3" key="2">
    <citation type="journal article" date="2019" name="G3 (Bethesda)">
        <title>Hybrid Assembly of the Genome of the Entomopathogenic Nematode Steinernema carpocapsae Identifies the X-Chromosome.</title>
        <authorList>
            <person name="Serra L."/>
            <person name="Macchietto M."/>
            <person name="Macias-Munoz A."/>
            <person name="McGill C.J."/>
            <person name="Rodriguez I.M."/>
            <person name="Rodriguez B."/>
            <person name="Murad R."/>
            <person name="Mortazavi A."/>
        </authorList>
    </citation>
    <scope>NUCLEOTIDE SEQUENCE [LARGE SCALE GENOMIC DNA]</scope>
    <source>
        <strain evidence="2 3">ALL</strain>
    </source>
</reference>
<protein>
    <submittedName>
        <fullName evidence="2">Uncharacterized protein</fullName>
    </submittedName>
</protein>
<dbReference type="Proteomes" id="UP000298663">
    <property type="component" value="Unassembled WGS sequence"/>
</dbReference>
<evidence type="ECO:0000313" key="2">
    <source>
        <dbReference type="EMBL" id="TKR60935.1"/>
    </source>
</evidence>
<feature type="compositionally biased region" description="Basic residues" evidence="1">
    <location>
        <begin position="84"/>
        <end position="95"/>
    </location>
</feature>
<gene>
    <name evidence="2" type="ORF">L596_028116</name>
</gene>
<dbReference type="OrthoDB" id="10259902at2759"/>
<proteinExistence type="predicted"/>
<comment type="caution">
    <text evidence="2">The sequence shown here is derived from an EMBL/GenBank/DDBJ whole genome shotgun (WGS) entry which is preliminary data.</text>
</comment>
<evidence type="ECO:0000313" key="3">
    <source>
        <dbReference type="Proteomes" id="UP000298663"/>
    </source>
</evidence>
<keyword evidence="3" id="KW-1185">Reference proteome</keyword>
<dbReference type="AlphaFoldDB" id="A0A4V5ZXZ3"/>
<feature type="region of interest" description="Disordered" evidence="1">
    <location>
        <begin position="38"/>
        <end position="103"/>
    </location>
</feature>